<evidence type="ECO:0000313" key="4">
    <source>
        <dbReference type="Proteomes" id="UP000829685"/>
    </source>
</evidence>
<dbReference type="PANTHER" id="PTHR10622:SF10">
    <property type="entry name" value="HET DOMAIN-CONTAINING PROTEIN"/>
    <property type="match status" value="1"/>
</dbReference>
<dbReference type="InterPro" id="IPR010730">
    <property type="entry name" value="HET"/>
</dbReference>
<feature type="domain" description="Heterokaryon incompatibility" evidence="1">
    <location>
        <begin position="22"/>
        <end position="109"/>
    </location>
</feature>
<protein>
    <recommendedName>
        <fullName evidence="5">Heterokaryon incompatibility domain-containing protein</fullName>
    </recommendedName>
</protein>
<evidence type="ECO:0000259" key="2">
    <source>
        <dbReference type="Pfam" id="PF26640"/>
    </source>
</evidence>
<accession>A0A9P9WQX8</accession>
<organism evidence="3 4">
    <name type="scientific">Neoarthrinium moseri</name>
    <dbReference type="NCBI Taxonomy" id="1658444"/>
    <lineage>
        <taxon>Eukaryota</taxon>
        <taxon>Fungi</taxon>
        <taxon>Dikarya</taxon>
        <taxon>Ascomycota</taxon>
        <taxon>Pezizomycotina</taxon>
        <taxon>Sordariomycetes</taxon>
        <taxon>Xylariomycetidae</taxon>
        <taxon>Amphisphaeriales</taxon>
        <taxon>Apiosporaceae</taxon>
        <taxon>Neoarthrinium</taxon>
    </lineage>
</organism>
<dbReference type="EMBL" id="JAFIMR010000008">
    <property type="protein sequence ID" value="KAI1875378.1"/>
    <property type="molecule type" value="Genomic_DNA"/>
</dbReference>
<dbReference type="PANTHER" id="PTHR10622">
    <property type="entry name" value="HET DOMAIN-CONTAINING PROTEIN"/>
    <property type="match status" value="1"/>
</dbReference>
<dbReference type="Pfam" id="PF06985">
    <property type="entry name" value="HET"/>
    <property type="match status" value="1"/>
</dbReference>
<feature type="domain" description="DUF8212" evidence="2">
    <location>
        <begin position="193"/>
        <end position="258"/>
    </location>
</feature>
<evidence type="ECO:0000259" key="1">
    <source>
        <dbReference type="Pfam" id="PF06985"/>
    </source>
</evidence>
<comment type="caution">
    <text evidence="3">The sequence shown here is derived from an EMBL/GenBank/DDBJ whole genome shotgun (WGS) entry which is preliminary data.</text>
</comment>
<gene>
    <name evidence="3" type="ORF">JX265_004436</name>
</gene>
<evidence type="ECO:0000313" key="3">
    <source>
        <dbReference type="EMBL" id="KAI1875378.1"/>
    </source>
</evidence>
<dbReference type="Pfam" id="PF26640">
    <property type="entry name" value="DUF8212"/>
    <property type="match status" value="1"/>
</dbReference>
<proteinExistence type="predicted"/>
<evidence type="ECO:0008006" key="5">
    <source>
        <dbReference type="Google" id="ProtNLM"/>
    </source>
</evidence>
<keyword evidence="4" id="KW-1185">Reference proteome</keyword>
<dbReference type="Proteomes" id="UP000829685">
    <property type="component" value="Unassembled WGS sequence"/>
</dbReference>
<dbReference type="AlphaFoldDB" id="A0A9P9WQX8"/>
<reference evidence="3" key="1">
    <citation type="submission" date="2021-03" db="EMBL/GenBank/DDBJ databases">
        <title>Revisited historic fungal species revealed as producer of novel bioactive compounds through whole genome sequencing and comparative genomics.</title>
        <authorList>
            <person name="Vignolle G.A."/>
            <person name="Hochenegger N."/>
            <person name="Mach R.L."/>
            <person name="Mach-Aigner A.R."/>
            <person name="Javad Rahimi M."/>
            <person name="Salim K.A."/>
            <person name="Chan C.M."/>
            <person name="Lim L.B.L."/>
            <person name="Cai F."/>
            <person name="Druzhinina I.S."/>
            <person name="U'Ren J.M."/>
            <person name="Derntl C."/>
        </authorList>
    </citation>
    <scope>NUCLEOTIDE SEQUENCE</scope>
    <source>
        <strain evidence="3">TUCIM 5799</strain>
    </source>
</reference>
<dbReference type="InterPro" id="IPR058525">
    <property type="entry name" value="DUF8212"/>
</dbReference>
<sequence length="606" mass="69412">MRLINAETFEIREFIGDCHEKYAILSHTWGEEECSLQDMSKPDVRYRKGYEKIVLSCRQACRDGVAWIWVDTCCIDKTSTAELSEAINSMFRWYRQSYICYAYLADVHHLDQLEGSRWFTRGWTLQELIAPLNVRFYSSDWNELGSKKDQDLRSRLGIITNIESHVLETEDQAYSLMGIFDVNMPLIYGEGAKAFRRLQEEIIKNSDDQSLFAWGIPSPLGDVGQFSRSPKASMPPAHGLLADSPGDFANSHQVLRVPFAYRNAPLVEVRNGVRFEAPVFEKGSDRFVVLACAMRGAKTALIGIPFRDWNPAYSARHDTAVLISSRQSRQSTENTVLHFKEKAQEELLPLNTLQILRLPDSRDHNDPFFLDEIYCLRDCTYFREQHSISFSVGWSGPIAALFFSPNPRYQDDVGKGKKEAAPERIHERCLFISFSVVLGRDTEPWAAFVPLMREDHAEEDSARFALQDAENVERCMTKSQLKSHLYQGGEGLSFLRRGEGMTQRSLQLWKARNTQRHNRYMRAVLHVQLHEGSANFFERCIFASIGLTTLGNWDADVAFGTKSGSLWKETVPDWRFLDTTSWFTETSHPYPRSMLAIPQDGTQGRS</sequence>
<name>A0A9P9WQX8_9PEZI</name>